<feature type="compositionally biased region" description="Pro residues" evidence="5">
    <location>
        <begin position="1612"/>
        <end position="1622"/>
    </location>
</feature>
<dbReference type="EMBL" id="HE978315">
    <property type="protein sequence ID" value="CCK69112.1"/>
    <property type="molecule type" value="Genomic_DNA"/>
</dbReference>
<reference evidence="6 7" key="1">
    <citation type="journal article" date="2011" name="Proc. Natl. Acad. Sci. U.S.A.">
        <title>Evolutionary erosion of yeast sex chromosomes by mating-type switching accidents.</title>
        <authorList>
            <person name="Gordon J.L."/>
            <person name="Armisen D."/>
            <person name="Proux-Wera E."/>
            <person name="Oheigeartaigh S.S."/>
            <person name="Byrne K.P."/>
            <person name="Wolfe K.H."/>
        </authorList>
    </citation>
    <scope>NUCLEOTIDE SEQUENCE [LARGE SCALE GENOMIC DNA]</scope>
    <source>
        <strain evidence="7">ATCC MYA-139 / BCRC 22969 / CBS 8797 / CCRC 22969 / KCTC 17520 / NBRC 10181 / NCYC 3082</strain>
    </source>
</reference>
<dbReference type="eggNOG" id="ENOG502QQX4">
    <property type="taxonomic scope" value="Eukaryota"/>
</dbReference>
<evidence type="ECO:0000313" key="7">
    <source>
        <dbReference type="Proteomes" id="UP000006310"/>
    </source>
</evidence>
<feature type="coiled-coil region" evidence="4">
    <location>
        <begin position="597"/>
        <end position="631"/>
    </location>
</feature>
<evidence type="ECO:0000256" key="2">
    <source>
        <dbReference type="ARBA" id="ARBA00007335"/>
    </source>
</evidence>
<proteinExistence type="inferred from homology"/>
<sequence length="1659" mass="191154">MSTFDAVNLSPLEELNETEEHSRELQIEEGFKIYQEALMAMKEAQFELSDNKFTLLFQLNIMQPDKWGFYRYNSPTLDRLRYLSYRNRGMLYYRWLIHRSELDEKESIGSADIVTDILKVIENLVESLQHSDADTSVSELLLELFHAFKSQRLKRLILETELNKRDNRLFLVRGRRRCTVLPQLKNIIGQYKTLLFDIGDPITKEKPTSTLRPTLNSILSEIYQLKTEDEITMKKTDCQEILLKTLDWDVFIKSIRELMPSIKFSSLFSRNSDPYSELDFPIESLKFNIEVPTGEKFCEEAQSVESMPRPKNTDDDLVISGGDGAAKDIKQENDSLESAPKNENQSNSIVQGADDALRKGTKRSNDNNDTPRQRSSKRFKERNSSEDVMPIGDSNNSAHINLFLNLESLMKTVGCGELPLKYEQLSVSVDGATGSSNMQYICRIVFDCLKNWSTWHTNIYNKKSVTTTVDENVKLNSLLKSNTLDESESAQASMPPLSAMKLEILLNDVNKQMPHFHELRFLILSFLLGQNSDERLVVDYIWTPELFKMVQWFVMSIESNLYSYFVENISQNWHFALSVYEILVNMAGSLAEEMALKKSQGNKTSELRTQMNKLEKKIERLSVLLSANEKELKAQETVCMKWVHYSLLQYSKGTTNGQLMEALESLSELLQSLPPTFNVIYPNYQYISNLSAGAISSQLRKLKMVESLTFDKSDSTDDTPGSIEHIKLLESVLSYCLTSSKDDNMILNKDMVEFILKSPFTLKIRLWDILFSHYLKMDDRLAVLRTYFGILQLLIDEILSFETREEKSMDSSISNLLTALSTIGSFTGRVVNFLQSNHWELSDGAVDESRMRTLLQAFFLFYLLFFYGGTSTDNNTKSFFERATKSSARMKEQTTSLISLIIVYFHSLSKKLNTDTDGVHTINLISCFHEFLGHFLCCDAAHTSFLLIAETLLCKFTNELSYMHLKQIMWCRYHFLISGDGHSVSQHPTHPNKMEKSNALTVGVYLIKLNYRTVNPLLLSTNKTSLKQVLDTIIETIGDPLEVNDYCIVKNKHSLKDYLNSPITTTLFQDALKGANNIKFTTPNIPLSQAMDTGLFYVVSVHSLNQYMIRKKSMQARPSELDAIIKTLKCDIIYNTSRFESWYLLGKCFSYIVEDDLIWTADKLAILDKKRMVALAQRKSILCYIKSLTIYHSRNEVSDGDEKILQMVLEALGNELTNGYYKPMNKLCFCWRQSDSILRMNENFFVSEENAADISTISDFNIEQAILLCLTQANNLEQQSCNWANYLAISKTLSKLNREESQEPTIENILESCRRAIKDSEGKDFILEPHYMLIKTCYKLVKRLVLGPKKALNIMEFDKEVLGQNAEFWTIDENTSGNERIEKEFYHKVIAVLRHLITLDRRKWHHRPQYRIAKILFEDFDDVTGALEEMNKVVSLKSSKNLVSIWKPEYERPGKHFVYAYEYVVFYIKLLFERSDYNSIAQLLKKIRRFSSGMLYVPEATDIAIKAYVKAAVKKLDIDEKYIEHLLPILSYQDFLHYSVQLQKEFVTSKYSDEHLMGLKLSFQLKKGNNGIAFDLVCLSIYFKYFYLPFLGEKKGTDNVCGSIAEEATPPMMPLPTFPDKPTPINNTNNKAISTRKRVSKKETFDRIKSLVEKIPDEK</sequence>
<keyword evidence="3" id="KW-0539">Nucleus</keyword>
<keyword evidence="7" id="KW-1185">Reference proteome</keyword>
<dbReference type="OMA" id="WETWYRL"/>
<protein>
    <recommendedName>
        <fullName evidence="8">Histone transcription regulator 3 homolog</fullName>
    </recommendedName>
</protein>
<feature type="region of interest" description="Disordered" evidence="5">
    <location>
        <begin position="300"/>
        <end position="392"/>
    </location>
</feature>
<evidence type="ECO:0000256" key="4">
    <source>
        <dbReference type="SAM" id="Coils"/>
    </source>
</evidence>
<dbReference type="GO" id="GO:0000417">
    <property type="term" value="C:HIR complex"/>
    <property type="evidence" value="ECO:0007669"/>
    <property type="project" value="EnsemblFungi"/>
</dbReference>
<dbReference type="OrthoDB" id="77564at2759"/>
<feature type="compositionally biased region" description="Polar residues" evidence="5">
    <location>
        <begin position="341"/>
        <end position="350"/>
    </location>
</feature>
<comment type="subcellular location">
    <subcellularLocation>
        <location evidence="1">Nucleus</location>
    </subcellularLocation>
</comment>
<dbReference type="GO" id="GO:0006334">
    <property type="term" value="P:nucleosome assembly"/>
    <property type="evidence" value="ECO:0007669"/>
    <property type="project" value="EnsemblFungi"/>
</dbReference>
<dbReference type="PANTHER" id="PTHR15502:SF7">
    <property type="entry name" value="CALCINEURIN-BINDING PROTEIN CABIN-1"/>
    <property type="match status" value="1"/>
</dbReference>
<evidence type="ECO:0000313" key="6">
    <source>
        <dbReference type="EMBL" id="CCK69112.1"/>
    </source>
</evidence>
<dbReference type="InterPro" id="IPR033053">
    <property type="entry name" value="Hir3/CABIN1"/>
</dbReference>
<dbReference type="GeneID" id="34524762"/>
<dbReference type="RefSeq" id="XP_022463358.1">
    <property type="nucleotide sequence ID" value="XM_022606688.1"/>
</dbReference>
<dbReference type="GO" id="GO:0000082">
    <property type="term" value="P:G1/S transition of mitotic cell cycle"/>
    <property type="evidence" value="ECO:0007669"/>
    <property type="project" value="EnsemblFungi"/>
</dbReference>
<evidence type="ECO:0000256" key="1">
    <source>
        <dbReference type="ARBA" id="ARBA00004123"/>
    </source>
</evidence>
<feature type="compositionally biased region" description="Polar residues" evidence="5">
    <location>
        <begin position="1624"/>
        <end position="1633"/>
    </location>
</feature>
<dbReference type="HOGENOM" id="CLU_001316_0_0_1"/>
<evidence type="ECO:0000256" key="3">
    <source>
        <dbReference type="ARBA" id="ARBA00023242"/>
    </source>
</evidence>
<reference evidence="7" key="2">
    <citation type="submission" date="2012-08" db="EMBL/GenBank/DDBJ databases">
        <title>Genome sequence of Kazachstania naganishii.</title>
        <authorList>
            <person name="Gordon J.L."/>
            <person name="Armisen D."/>
            <person name="Proux-Wera E."/>
            <person name="OhEigeartaigh S.S."/>
            <person name="Byrne K.P."/>
            <person name="Wolfe K.H."/>
        </authorList>
    </citation>
    <scope>NUCLEOTIDE SEQUENCE [LARGE SCALE GENOMIC DNA]</scope>
    <source>
        <strain evidence="7">ATCC MYA-139 / BCRC 22969 / CBS 8797 / CCRC 22969 / KCTC 17520 / NBRC 10181 / NCYC 3082</strain>
    </source>
</reference>
<dbReference type="GO" id="GO:1905268">
    <property type="term" value="P:negative regulation of chromatin organization"/>
    <property type="evidence" value="ECO:0007669"/>
    <property type="project" value="EnsemblFungi"/>
</dbReference>
<dbReference type="GO" id="GO:0005634">
    <property type="term" value="C:nucleus"/>
    <property type="evidence" value="ECO:0007669"/>
    <property type="project" value="UniProtKB-SubCell"/>
</dbReference>
<feature type="region of interest" description="Disordered" evidence="5">
    <location>
        <begin position="1612"/>
        <end position="1639"/>
    </location>
</feature>
<dbReference type="GO" id="GO:0006368">
    <property type="term" value="P:transcription elongation by RNA polymerase II"/>
    <property type="evidence" value="ECO:0007669"/>
    <property type="project" value="EnsemblFungi"/>
</dbReference>
<dbReference type="PANTHER" id="PTHR15502">
    <property type="entry name" value="CALCINEURIN-BINDING PROTEIN CABIN 1-RELATED"/>
    <property type="match status" value="1"/>
</dbReference>
<accession>J7RVX6</accession>
<evidence type="ECO:0008006" key="8">
    <source>
        <dbReference type="Google" id="ProtNLM"/>
    </source>
</evidence>
<dbReference type="GO" id="GO:0003714">
    <property type="term" value="F:transcription corepressor activity"/>
    <property type="evidence" value="ECO:0007669"/>
    <property type="project" value="EnsemblFungi"/>
</dbReference>
<dbReference type="STRING" id="1071383.J7RVX6"/>
<comment type="similarity">
    <text evidence="2">Belongs to the HIR3 family.</text>
</comment>
<organism evidence="6 7">
    <name type="scientific">Huiozyma naganishii (strain ATCC MYA-139 / BCRC 22969 / CBS 8797 / KCTC 17520 / NBRC 10181 / NCYC 3082 / Yp74L-3)</name>
    <name type="common">Yeast</name>
    <name type="synonym">Kazachstania naganishii</name>
    <dbReference type="NCBI Taxonomy" id="1071383"/>
    <lineage>
        <taxon>Eukaryota</taxon>
        <taxon>Fungi</taxon>
        <taxon>Dikarya</taxon>
        <taxon>Ascomycota</taxon>
        <taxon>Saccharomycotina</taxon>
        <taxon>Saccharomycetes</taxon>
        <taxon>Saccharomycetales</taxon>
        <taxon>Saccharomycetaceae</taxon>
        <taxon>Huiozyma</taxon>
    </lineage>
</organism>
<name>J7RVX6_HUIN7</name>
<dbReference type="GO" id="GO:0003677">
    <property type="term" value="F:DNA binding"/>
    <property type="evidence" value="ECO:0007669"/>
    <property type="project" value="EnsemblFungi"/>
</dbReference>
<dbReference type="Proteomes" id="UP000006310">
    <property type="component" value="Chromosome 2"/>
</dbReference>
<gene>
    <name evidence="6" type="primary">KNAG0B06880</name>
    <name evidence="6" type="ordered locus">KNAG_0B06880</name>
</gene>
<dbReference type="KEGG" id="kng:KNAG_0B06880"/>
<dbReference type="GO" id="GO:0000122">
    <property type="term" value="P:negative regulation of transcription by RNA polymerase II"/>
    <property type="evidence" value="ECO:0007669"/>
    <property type="project" value="EnsemblFungi"/>
</dbReference>
<evidence type="ECO:0000256" key="5">
    <source>
        <dbReference type="SAM" id="MobiDB-lite"/>
    </source>
</evidence>
<dbReference type="GO" id="GO:0031491">
    <property type="term" value="F:nucleosome binding"/>
    <property type="evidence" value="ECO:0007669"/>
    <property type="project" value="EnsemblFungi"/>
</dbReference>
<keyword evidence="4" id="KW-0175">Coiled coil</keyword>
<feature type="compositionally biased region" description="Basic and acidic residues" evidence="5">
    <location>
        <begin position="355"/>
        <end position="372"/>
    </location>
</feature>